<organism evidence="1 2">
    <name type="scientific">Hydnomerulius pinastri MD-312</name>
    <dbReference type="NCBI Taxonomy" id="994086"/>
    <lineage>
        <taxon>Eukaryota</taxon>
        <taxon>Fungi</taxon>
        <taxon>Dikarya</taxon>
        <taxon>Basidiomycota</taxon>
        <taxon>Agaricomycotina</taxon>
        <taxon>Agaricomycetes</taxon>
        <taxon>Agaricomycetidae</taxon>
        <taxon>Boletales</taxon>
        <taxon>Boletales incertae sedis</taxon>
        <taxon>Leucogyrophana</taxon>
    </lineage>
</organism>
<protein>
    <submittedName>
        <fullName evidence="1">Uncharacterized protein</fullName>
    </submittedName>
</protein>
<evidence type="ECO:0000313" key="2">
    <source>
        <dbReference type="Proteomes" id="UP000053820"/>
    </source>
</evidence>
<dbReference type="OrthoDB" id="2634326at2759"/>
<dbReference type="HOGENOM" id="CLU_046162_0_0_1"/>
<accession>A0A0C9VTD2</accession>
<keyword evidence="2" id="KW-1185">Reference proteome</keyword>
<evidence type="ECO:0000313" key="1">
    <source>
        <dbReference type="EMBL" id="KIJ61170.1"/>
    </source>
</evidence>
<sequence>MAYYFPPPRMFLRVGSQDRRTRYLTNWLACRSAWIARISISNPSPAMGRSWRDFLNNIPANLSTDTYSSTLMKDATDFFGPDFTAIHRADLGQVVSFRGMSLRFDSLKDINNATLRKILWDLYKHNFHCKLVTLDKCVVPHLWLSEQSTRLEEVLQIFPGGAGHSMSAVPFPMRNKGLASSEPTEKRAYVEKLRHVMSSWPGFPQDLADPLLPYTSSPHVWAIKKKLAVFYCQTFFDYFGRPPMLPHQIPAAPRVIYNSATGQ</sequence>
<name>A0A0C9VTD2_9AGAM</name>
<dbReference type="Proteomes" id="UP000053820">
    <property type="component" value="Unassembled WGS sequence"/>
</dbReference>
<reference evidence="1 2" key="1">
    <citation type="submission" date="2014-04" db="EMBL/GenBank/DDBJ databases">
        <title>Evolutionary Origins and Diversification of the Mycorrhizal Mutualists.</title>
        <authorList>
            <consortium name="DOE Joint Genome Institute"/>
            <consortium name="Mycorrhizal Genomics Consortium"/>
            <person name="Kohler A."/>
            <person name="Kuo A."/>
            <person name="Nagy L.G."/>
            <person name="Floudas D."/>
            <person name="Copeland A."/>
            <person name="Barry K.W."/>
            <person name="Cichocki N."/>
            <person name="Veneault-Fourrey C."/>
            <person name="LaButti K."/>
            <person name="Lindquist E.A."/>
            <person name="Lipzen A."/>
            <person name="Lundell T."/>
            <person name="Morin E."/>
            <person name="Murat C."/>
            <person name="Riley R."/>
            <person name="Ohm R."/>
            <person name="Sun H."/>
            <person name="Tunlid A."/>
            <person name="Henrissat B."/>
            <person name="Grigoriev I.V."/>
            <person name="Hibbett D.S."/>
            <person name="Martin F."/>
        </authorList>
    </citation>
    <scope>NUCLEOTIDE SEQUENCE [LARGE SCALE GENOMIC DNA]</scope>
    <source>
        <strain evidence="1 2">MD-312</strain>
    </source>
</reference>
<gene>
    <name evidence="1" type="ORF">HYDPIDRAFT_169893</name>
</gene>
<dbReference type="AlphaFoldDB" id="A0A0C9VTD2"/>
<dbReference type="EMBL" id="KN839865">
    <property type="protein sequence ID" value="KIJ61170.1"/>
    <property type="molecule type" value="Genomic_DNA"/>
</dbReference>
<proteinExistence type="predicted"/>